<reference evidence="3 4" key="1">
    <citation type="submission" date="2019-07" db="EMBL/GenBank/DDBJ databases">
        <title>Whole genome shotgun sequence of Pseudonocardia asaccharolytica NBRC 16224.</title>
        <authorList>
            <person name="Hosoyama A."/>
            <person name="Uohara A."/>
            <person name="Ohji S."/>
            <person name="Ichikawa N."/>
        </authorList>
    </citation>
    <scope>NUCLEOTIDE SEQUENCE [LARGE SCALE GENOMIC DNA]</scope>
    <source>
        <strain evidence="3 4">NBRC 16224</strain>
    </source>
</reference>
<keyword evidence="3" id="KW-0670">Pyruvate</keyword>
<dbReference type="InterPro" id="IPR008279">
    <property type="entry name" value="PEP-util_enz_mobile_dom"/>
</dbReference>
<sequence length="891" mass="93056">MASPQPSALAADRPLVLDLAGLTGASWTQVGGKAAHLGELIAAGLPVPPGFCLTTDAYAQAADAAGLSGQAAGPITAADAAALRARLRAVPIPGRISAQVAAAYAGLGADVPVAVRSSATAEDLPDASFAGQQDTYLNVVGTAAVLEAVRSCWASLWTERAVAYRASAGTDRSTVRLAVVVQVMVDARVAGVAFTADPVTGARGRTVIDASPGLGEAVVSGAVNPDHFVIDATGRIVEQRLGDKRVEIRALPGGGTQRRDRPADATPCLTAAQLARIAAVGARVQEHYGAPQDLEWAIDASGAVWLTQARPITTLFPLPEPASPGHVYFCVSLAQGLVRPLTPMGISAFQVVGAVAAHHLFDVPLGDPRLGPRGFATAGGRLFVDATPALRSRVGRALVPRVFDVMEARSAVVLRSLLDDPIYAVEKSAWWPLVRRVARLSVRFRIPLRLLRALASPAAGRRHLARVDVGLATVTAVRPGLTAAQRLGEVERLLRGVYPLLLTVVPVPAAGFAMLEVARRLAGPDLAADDVHEVLRSLPHNVTTQMNLALWALAVRIRESVEAAAAVRDETPTELAERYHRGALPAVLQHGVAGFLRAHGHHAVAEIDLGMPRWSDDPAYLFGVLAGYLRLAADRNGLAPDAQFARGERSAAAAIATVVGRVRWRSRPRAAAVGFALGRVRALAGMRETHKDQLIRVFAAARTQLGLVGQELAGRGLLDDPADIFFLDLVQAAEAVAGADLRSQVERRRTDYDRELRRRQVPRVMCSDGTQPEAVRTPAAGAAGALIGSPASAGVVTAPARVVLDPDDARLEPGEILVAPSTDPGWTPLFLTAGGLVMEMGGANSHGAVVAREYGIPAVVGVPDATALLATGDMITVDGAAGSIVRADPRG</sequence>
<dbReference type="Gene3D" id="3.50.30.10">
    <property type="entry name" value="Phosphohistidine domain"/>
    <property type="match status" value="1"/>
</dbReference>
<organism evidence="3 4">
    <name type="scientific">Pseudonocardia asaccharolytica DSM 44247 = NBRC 16224</name>
    <dbReference type="NCBI Taxonomy" id="1123024"/>
    <lineage>
        <taxon>Bacteria</taxon>
        <taxon>Bacillati</taxon>
        <taxon>Actinomycetota</taxon>
        <taxon>Actinomycetes</taxon>
        <taxon>Pseudonocardiales</taxon>
        <taxon>Pseudonocardiaceae</taxon>
        <taxon>Pseudonocardia</taxon>
    </lineage>
</organism>
<evidence type="ECO:0000259" key="2">
    <source>
        <dbReference type="Pfam" id="PF01326"/>
    </source>
</evidence>
<dbReference type="AlphaFoldDB" id="A0A511D9I2"/>
<feature type="domain" description="PEP-utilising enzyme mobile" evidence="1">
    <location>
        <begin position="812"/>
        <end position="882"/>
    </location>
</feature>
<evidence type="ECO:0000259" key="1">
    <source>
        <dbReference type="Pfam" id="PF00391"/>
    </source>
</evidence>
<dbReference type="PANTHER" id="PTHR43615:SF1">
    <property type="entry name" value="PPDK_N DOMAIN-CONTAINING PROTEIN"/>
    <property type="match status" value="1"/>
</dbReference>
<dbReference type="Gene3D" id="3.30.1490.20">
    <property type="entry name" value="ATP-grasp fold, A domain"/>
    <property type="match status" value="1"/>
</dbReference>
<gene>
    <name evidence="3" type="ORF">PA7_34450</name>
</gene>
<dbReference type="RefSeq" id="WP_028929771.1">
    <property type="nucleotide sequence ID" value="NZ_AUII01000006.1"/>
</dbReference>
<dbReference type="InterPro" id="IPR013815">
    <property type="entry name" value="ATP_grasp_subdomain_1"/>
</dbReference>
<keyword evidence="4" id="KW-1185">Reference proteome</keyword>
<dbReference type="InterPro" id="IPR036637">
    <property type="entry name" value="Phosphohistidine_dom_sf"/>
</dbReference>
<feature type="domain" description="Pyruvate phosphate dikinase AMP/ATP-binding" evidence="2">
    <location>
        <begin position="29"/>
        <end position="314"/>
    </location>
</feature>
<dbReference type="Proteomes" id="UP000321328">
    <property type="component" value="Unassembled WGS sequence"/>
</dbReference>
<name>A0A511D9I2_9PSEU</name>
<evidence type="ECO:0000313" key="4">
    <source>
        <dbReference type="Proteomes" id="UP000321328"/>
    </source>
</evidence>
<proteinExistence type="predicted"/>
<protein>
    <submittedName>
        <fullName evidence="3">Phosphoenolpyruvate synthase</fullName>
    </submittedName>
</protein>
<dbReference type="STRING" id="1123024.GCA_000423625_01847"/>
<dbReference type="Pfam" id="PF01326">
    <property type="entry name" value="PPDK_N"/>
    <property type="match status" value="1"/>
</dbReference>
<dbReference type="EMBL" id="BJVI01000041">
    <property type="protein sequence ID" value="GEL19608.1"/>
    <property type="molecule type" value="Genomic_DNA"/>
</dbReference>
<dbReference type="Pfam" id="PF00391">
    <property type="entry name" value="PEP-utilizers"/>
    <property type="match status" value="1"/>
</dbReference>
<dbReference type="GO" id="GO:0005524">
    <property type="term" value="F:ATP binding"/>
    <property type="evidence" value="ECO:0007669"/>
    <property type="project" value="InterPro"/>
</dbReference>
<dbReference type="InterPro" id="IPR051549">
    <property type="entry name" value="PEP_Utilizing_Enz"/>
</dbReference>
<comment type="caution">
    <text evidence="3">The sequence shown here is derived from an EMBL/GenBank/DDBJ whole genome shotgun (WGS) entry which is preliminary data.</text>
</comment>
<dbReference type="PANTHER" id="PTHR43615">
    <property type="entry name" value="PHOSPHOENOLPYRUVATE SYNTHASE-RELATED"/>
    <property type="match status" value="1"/>
</dbReference>
<evidence type="ECO:0000313" key="3">
    <source>
        <dbReference type="EMBL" id="GEL19608.1"/>
    </source>
</evidence>
<dbReference type="SUPFAM" id="SSF56059">
    <property type="entry name" value="Glutathione synthetase ATP-binding domain-like"/>
    <property type="match status" value="1"/>
</dbReference>
<dbReference type="GO" id="GO:0016301">
    <property type="term" value="F:kinase activity"/>
    <property type="evidence" value="ECO:0007669"/>
    <property type="project" value="InterPro"/>
</dbReference>
<dbReference type="InterPro" id="IPR002192">
    <property type="entry name" value="PPDK_AMP/ATP-bd"/>
</dbReference>
<dbReference type="SUPFAM" id="SSF52009">
    <property type="entry name" value="Phosphohistidine domain"/>
    <property type="match status" value="1"/>
</dbReference>
<dbReference type="OrthoDB" id="9765468at2"/>
<accession>A0A511D9I2</accession>
<dbReference type="Gene3D" id="3.30.470.20">
    <property type="entry name" value="ATP-grasp fold, B domain"/>
    <property type="match status" value="1"/>
</dbReference>